<keyword evidence="2" id="KW-1185">Reference proteome</keyword>
<dbReference type="RefSeq" id="WP_169607590.1">
    <property type="nucleotide sequence ID" value="NZ_CP051682.1"/>
</dbReference>
<evidence type="ECO:0000313" key="2">
    <source>
        <dbReference type="Proteomes" id="UP000503278"/>
    </source>
</evidence>
<name>A0A7L5DYY7_9SPHI</name>
<dbReference type="Proteomes" id="UP000503278">
    <property type="component" value="Chromosome"/>
</dbReference>
<evidence type="ECO:0000313" key="1">
    <source>
        <dbReference type="EMBL" id="QJD96332.1"/>
    </source>
</evidence>
<organism evidence="1 2">
    <name type="scientific">Mucilaginibacter robiniae</name>
    <dbReference type="NCBI Taxonomy" id="2728022"/>
    <lineage>
        <taxon>Bacteria</taxon>
        <taxon>Pseudomonadati</taxon>
        <taxon>Bacteroidota</taxon>
        <taxon>Sphingobacteriia</taxon>
        <taxon>Sphingobacteriales</taxon>
        <taxon>Sphingobacteriaceae</taxon>
        <taxon>Mucilaginibacter</taxon>
    </lineage>
</organism>
<accession>A0A7L5DYY7</accession>
<reference evidence="1 2" key="1">
    <citation type="submission" date="2020-04" db="EMBL/GenBank/DDBJ databases">
        <title>Genome sequencing of novel species.</title>
        <authorList>
            <person name="Heo J."/>
            <person name="Kim S.-J."/>
            <person name="Kim J.-S."/>
            <person name="Hong S.-B."/>
            <person name="Kwon S.-W."/>
        </authorList>
    </citation>
    <scope>NUCLEOTIDE SEQUENCE [LARGE SCALE GENOMIC DNA]</scope>
    <source>
        <strain evidence="1 2">F39-2</strain>
    </source>
</reference>
<dbReference type="KEGG" id="mrob:HH214_10870"/>
<dbReference type="EMBL" id="CP051682">
    <property type="protein sequence ID" value="QJD96332.1"/>
    <property type="molecule type" value="Genomic_DNA"/>
</dbReference>
<proteinExistence type="predicted"/>
<protein>
    <submittedName>
        <fullName evidence="1">YtxH domain-containing protein</fullName>
    </submittedName>
</protein>
<dbReference type="AlphaFoldDB" id="A0A7L5DYY7"/>
<gene>
    <name evidence="1" type="ORF">HH214_10870</name>
</gene>
<sequence>MSLLKYAVIGAAVAYGIQQVTKKRATDGKSILDDLQERAPEWTDKAKQFSDQILDKVAPRTEGQETYQ</sequence>